<accession>A0A084WHX8</accession>
<sequence length="188" mass="20471">MAATSEVTSCGPGRPPPPPDNPPDRRASVRPRWTQPGTVLLALIVLTLTVAQLGPVHGEKTKTSPALGAGYHFRFRHHPHHSILVILVRLASPRKNRKPARTALEQVQLSCYLRSERSQGKVGLHSQPDNRGFGHPASSELFTSWANGNPVRVAPAPKGSCSVFFCLSSAFRSLLFHCFPATNWGPTM</sequence>
<evidence type="ECO:0000313" key="3">
    <source>
        <dbReference type="EnsemblMetazoa" id="ASIC017842-PA"/>
    </source>
</evidence>
<evidence type="ECO:0000256" key="1">
    <source>
        <dbReference type="SAM" id="MobiDB-lite"/>
    </source>
</evidence>
<keyword evidence="4" id="KW-1185">Reference proteome</keyword>
<dbReference type="EMBL" id="ATLV01023896">
    <property type="status" value="NOT_ANNOTATED_CDS"/>
    <property type="molecule type" value="Genomic_DNA"/>
</dbReference>
<dbReference type="Proteomes" id="UP000030765">
    <property type="component" value="Unassembled WGS sequence"/>
</dbReference>
<dbReference type="EMBL" id="KE525347">
    <property type="protein sequence ID" value="KFB49822.1"/>
    <property type="molecule type" value="Genomic_DNA"/>
</dbReference>
<proteinExistence type="predicted"/>
<dbReference type="AlphaFoldDB" id="A0A084WHX8"/>
<name>A0A084WHX8_ANOSI</name>
<evidence type="ECO:0000313" key="4">
    <source>
        <dbReference type="Proteomes" id="UP000030765"/>
    </source>
</evidence>
<feature type="region of interest" description="Disordered" evidence="1">
    <location>
        <begin position="1"/>
        <end position="30"/>
    </location>
</feature>
<organism evidence="2">
    <name type="scientific">Anopheles sinensis</name>
    <name type="common">Mosquito</name>
    <dbReference type="NCBI Taxonomy" id="74873"/>
    <lineage>
        <taxon>Eukaryota</taxon>
        <taxon>Metazoa</taxon>
        <taxon>Ecdysozoa</taxon>
        <taxon>Arthropoda</taxon>
        <taxon>Hexapoda</taxon>
        <taxon>Insecta</taxon>
        <taxon>Pterygota</taxon>
        <taxon>Neoptera</taxon>
        <taxon>Endopterygota</taxon>
        <taxon>Diptera</taxon>
        <taxon>Nematocera</taxon>
        <taxon>Culicoidea</taxon>
        <taxon>Culicidae</taxon>
        <taxon>Anophelinae</taxon>
        <taxon>Anopheles</taxon>
    </lineage>
</organism>
<reference evidence="2 4" key="1">
    <citation type="journal article" date="2014" name="BMC Genomics">
        <title>Genome sequence of Anopheles sinensis provides insight into genetics basis of mosquito competence for malaria parasites.</title>
        <authorList>
            <person name="Zhou D."/>
            <person name="Zhang D."/>
            <person name="Ding G."/>
            <person name="Shi L."/>
            <person name="Hou Q."/>
            <person name="Ye Y."/>
            <person name="Xu Y."/>
            <person name="Zhou H."/>
            <person name="Xiong C."/>
            <person name="Li S."/>
            <person name="Yu J."/>
            <person name="Hong S."/>
            <person name="Yu X."/>
            <person name="Zou P."/>
            <person name="Chen C."/>
            <person name="Chang X."/>
            <person name="Wang W."/>
            <person name="Lv Y."/>
            <person name="Sun Y."/>
            <person name="Ma L."/>
            <person name="Shen B."/>
            <person name="Zhu C."/>
        </authorList>
    </citation>
    <scope>NUCLEOTIDE SEQUENCE [LARGE SCALE GENOMIC DNA]</scope>
</reference>
<protein>
    <submittedName>
        <fullName evidence="2 3">Anti-FecI sigma factor FecR</fullName>
    </submittedName>
</protein>
<evidence type="ECO:0000313" key="2">
    <source>
        <dbReference type="EMBL" id="KFB49822.1"/>
    </source>
</evidence>
<dbReference type="EnsemblMetazoa" id="ASIC017842-RA">
    <property type="protein sequence ID" value="ASIC017842-PA"/>
    <property type="gene ID" value="ASIC017842"/>
</dbReference>
<gene>
    <name evidence="2" type="ORF">ZHAS_00017842</name>
</gene>
<reference evidence="3" key="2">
    <citation type="submission" date="2020-05" db="UniProtKB">
        <authorList>
            <consortium name="EnsemblMetazoa"/>
        </authorList>
    </citation>
    <scope>IDENTIFICATION</scope>
</reference>
<dbReference type="VEuPathDB" id="VectorBase:ASIC017842"/>